<evidence type="ECO:0000313" key="1">
    <source>
        <dbReference type="EMBL" id="SPT70341.1"/>
    </source>
</evidence>
<proteinExistence type="predicted"/>
<dbReference type="RefSeq" id="WP_113744427.1">
    <property type="nucleotide sequence ID" value="NZ_UAPV01000001.1"/>
</dbReference>
<dbReference type="GO" id="GO:0008233">
    <property type="term" value="F:peptidase activity"/>
    <property type="evidence" value="ECO:0007669"/>
    <property type="project" value="UniProtKB-KW"/>
</dbReference>
<accession>A0A2X0WXT0</accession>
<dbReference type="GO" id="GO:0006508">
    <property type="term" value="P:proteolysis"/>
    <property type="evidence" value="ECO:0007669"/>
    <property type="project" value="UniProtKB-KW"/>
</dbReference>
<dbReference type="InterPro" id="IPR051454">
    <property type="entry name" value="RNA/ubiquinone_mod_enzymes"/>
</dbReference>
<dbReference type="InterPro" id="IPR001539">
    <property type="entry name" value="Peptidase_U32"/>
</dbReference>
<gene>
    <name evidence="1" type="primary">yhbU_2</name>
    <name evidence="1" type="ORF">NCTC13093_01753</name>
</gene>
<dbReference type="EMBL" id="UAPV01000001">
    <property type="protein sequence ID" value="SPT70341.1"/>
    <property type="molecule type" value="Genomic_DNA"/>
</dbReference>
<dbReference type="AlphaFoldDB" id="A0A2X0WXT0"/>
<keyword evidence="1" id="KW-0645">Protease</keyword>
<dbReference type="PROSITE" id="PS01276">
    <property type="entry name" value="PEPTIDASE_U32"/>
    <property type="match status" value="1"/>
</dbReference>
<reference evidence="1 2" key="1">
    <citation type="submission" date="2018-06" db="EMBL/GenBank/DDBJ databases">
        <authorList>
            <consortium name="Pathogen Informatics"/>
            <person name="Doyle S."/>
        </authorList>
    </citation>
    <scope>NUCLEOTIDE SEQUENCE [LARGE SCALE GENOMIC DNA]</scope>
    <source>
        <strain evidence="1 2">NCTC13093</strain>
    </source>
</reference>
<dbReference type="EC" id="3.4.-.-" evidence="1"/>
<dbReference type="Proteomes" id="UP000250086">
    <property type="component" value="Unassembled WGS sequence"/>
</dbReference>
<protein>
    <submittedName>
        <fullName evidence="1">Uncharacterized protease yhbU</fullName>
        <ecNumber evidence="1">3.4.-.-</ecNumber>
    </submittedName>
</protein>
<evidence type="ECO:0000313" key="2">
    <source>
        <dbReference type="Proteomes" id="UP000250086"/>
    </source>
</evidence>
<sequence>MPKTIELLAPARNLETAMAAISAGADAIFIGGSDFGARSGAGNSNDDLKILCDYAHMFNVKVHVTLNTLLYDNELERMQSVIYDVARAGIDVIIFQDLSILTMDIPEGIELHASTQCDVSTKERFLFYKDLNVSQVVLPREITLNELKELKSIAGDVKLEVFVAGALCVAQSGICFISELMTDRSANRGSCAQICRLPMAMYDKHDKSIASGHLISMKDNFLLEDLEDLIEAGASSFKIEGRLKDKEYVINMVSLFSKKINSIIQKSGGRFKRSSNNHVSYSFTANPFKTFNRGFTSSMLRSDNAFMVNIKTPKSLGERIGIVQKTVFDGKNTQVFIKSEVKNLTIANNDGFSYVTDDGVNAGFMCNRADKTDKKNIYKIYVHGRKSVPAGIELYRNEDTAFKKLINRADACIRHIPLIMSVYIKDNELFISYTDECGSYGSVSALNTATDSENYLDFNKVLDKCYKIKSKDHSIVKVLNTAVNTDDIKALFKDIKGQARDDNKLCGSDSAKKSPELLKLYMPISKFNELRYAAFDNYLKSKGRVRSDYKYKNVDTYPVYPERYVDKRLILNKVCADFYTKCQVDLDKAAPKMITRSVMTCKNCLVKNHSLCKKEGGSTTGFYLKIGDKRFDIVCDCVACKMHLFAHEETLI</sequence>
<organism evidence="1 2">
    <name type="scientific">Anaerobiospirillum thomasii</name>
    <dbReference type="NCBI Taxonomy" id="179995"/>
    <lineage>
        <taxon>Bacteria</taxon>
        <taxon>Pseudomonadati</taxon>
        <taxon>Pseudomonadota</taxon>
        <taxon>Gammaproteobacteria</taxon>
        <taxon>Aeromonadales</taxon>
        <taxon>Succinivibrionaceae</taxon>
        <taxon>Anaerobiospirillum</taxon>
    </lineage>
</organism>
<dbReference type="PANTHER" id="PTHR30217:SF10">
    <property type="entry name" value="23S RRNA 5-HYDROXYCYTIDINE C2501 SYNTHASE"/>
    <property type="match status" value="1"/>
</dbReference>
<keyword evidence="2" id="KW-1185">Reference proteome</keyword>
<dbReference type="Pfam" id="PF01136">
    <property type="entry name" value="Peptidase_U32"/>
    <property type="match status" value="1"/>
</dbReference>
<keyword evidence="1" id="KW-0378">Hydrolase</keyword>
<name>A0A2X0WXT0_9GAMM</name>
<dbReference type="PANTHER" id="PTHR30217">
    <property type="entry name" value="PEPTIDASE U32 FAMILY"/>
    <property type="match status" value="1"/>
</dbReference>